<evidence type="ECO:0000256" key="4">
    <source>
        <dbReference type="ARBA" id="ARBA00022927"/>
    </source>
</evidence>
<dbReference type="Gene3D" id="1.20.1440.200">
    <property type="match status" value="1"/>
</dbReference>
<dbReference type="STRING" id="4955.A0A1G4MIE0"/>
<dbReference type="InterPro" id="IPR037202">
    <property type="entry name" value="ESCRT_assembly_dom"/>
</dbReference>
<evidence type="ECO:0000259" key="7">
    <source>
        <dbReference type="PROSITE" id="PS51310"/>
    </source>
</evidence>
<evidence type="ECO:0000256" key="2">
    <source>
        <dbReference type="ARBA" id="ARBA00022448"/>
    </source>
</evidence>
<dbReference type="PANTHER" id="PTHR12937">
    <property type="entry name" value="VACUOLAR PROTEIN SORTING 28, ISOFORM 2 VPS28"/>
    <property type="match status" value="1"/>
</dbReference>
<evidence type="ECO:0000313" key="10">
    <source>
        <dbReference type="Proteomes" id="UP000190831"/>
    </source>
</evidence>
<dbReference type="InterPro" id="IPR007143">
    <property type="entry name" value="Vps28"/>
</dbReference>
<dbReference type="PROSITE" id="PS51313">
    <property type="entry name" value="VPS28_N"/>
    <property type="match status" value="1"/>
</dbReference>
<dbReference type="GO" id="GO:0043328">
    <property type="term" value="P:protein transport to vacuole involved in ubiquitin-dependent protein catabolic process via the multivesicular body sorting pathway"/>
    <property type="evidence" value="ECO:0007669"/>
    <property type="project" value="TreeGrafter"/>
</dbReference>
<comment type="subcellular location">
    <subcellularLocation>
        <location evidence="1">Late endosome membrane</location>
        <topology evidence="1">Peripheral membrane protein</topology>
    </subcellularLocation>
</comment>
<comment type="function">
    <text evidence="5">Component of the ESCRT-I complex (endosomal sorting complex required for transport I), a regulator of vesicular trafficking process.</text>
</comment>
<evidence type="ECO:0000313" key="9">
    <source>
        <dbReference type="EMBL" id="SCW03588.1"/>
    </source>
</evidence>
<dbReference type="OMA" id="CDEFPTV"/>
<reference evidence="9 10" key="1">
    <citation type="submission" date="2016-03" db="EMBL/GenBank/DDBJ databases">
        <authorList>
            <person name="Devillers H."/>
        </authorList>
    </citation>
    <scope>NUCLEOTIDE SEQUENCE [LARGE SCALE GENOMIC DNA]</scope>
    <source>
        <strain evidence="9">CBS 6772</strain>
    </source>
</reference>
<dbReference type="GO" id="GO:0000813">
    <property type="term" value="C:ESCRT I complex"/>
    <property type="evidence" value="ECO:0007669"/>
    <property type="project" value="UniProtKB-UniRule"/>
</dbReference>
<evidence type="ECO:0000259" key="8">
    <source>
        <dbReference type="PROSITE" id="PS51313"/>
    </source>
</evidence>
<dbReference type="InterPro" id="IPR017899">
    <property type="entry name" value="VPS28_C"/>
</dbReference>
<gene>
    <name evidence="9" type="ORF">LAFE_0G13784G</name>
</gene>
<dbReference type="EMBL" id="LT598486">
    <property type="protein sequence ID" value="SCW03588.1"/>
    <property type="molecule type" value="Genomic_DNA"/>
</dbReference>
<dbReference type="InterPro" id="IPR017898">
    <property type="entry name" value="VPS28_N"/>
</dbReference>
<dbReference type="AlphaFoldDB" id="A0A1G4MIE0"/>
<protein>
    <recommendedName>
        <fullName evidence="5">Vacuolar protein sorting-associated protein 28</fullName>
    </recommendedName>
    <alternativeName>
        <fullName evidence="5">ESCRT-I complex subunit VPS28</fullName>
    </alternativeName>
</protein>
<organism evidence="9 10">
    <name type="scientific">Lachancea fermentati</name>
    <name type="common">Zygosaccharomyces fermentati</name>
    <dbReference type="NCBI Taxonomy" id="4955"/>
    <lineage>
        <taxon>Eukaryota</taxon>
        <taxon>Fungi</taxon>
        <taxon>Dikarya</taxon>
        <taxon>Ascomycota</taxon>
        <taxon>Saccharomycotina</taxon>
        <taxon>Saccharomycetes</taxon>
        <taxon>Saccharomycetales</taxon>
        <taxon>Saccharomycetaceae</taxon>
        <taxon>Lachancea</taxon>
    </lineage>
</organism>
<dbReference type="SUPFAM" id="SSF140111">
    <property type="entry name" value="Endosomal sorting complex assembly domain"/>
    <property type="match status" value="1"/>
</dbReference>
<dbReference type="OrthoDB" id="2671at2759"/>
<keyword evidence="4 5" id="KW-0653">Protein transport</keyword>
<dbReference type="GO" id="GO:0044877">
    <property type="term" value="F:protein-containing complex binding"/>
    <property type="evidence" value="ECO:0007669"/>
    <property type="project" value="TreeGrafter"/>
</dbReference>
<evidence type="ECO:0000256" key="3">
    <source>
        <dbReference type="ARBA" id="ARBA00022753"/>
    </source>
</evidence>
<feature type="domain" description="VPS28 C-terminal" evidence="7">
    <location>
        <begin position="145"/>
        <end position="239"/>
    </location>
</feature>
<dbReference type="InterPro" id="IPR038358">
    <property type="entry name" value="VPS28_N_sf"/>
</dbReference>
<dbReference type="SUPFAM" id="SSF140427">
    <property type="entry name" value="VPS28 C-terminal domain-like"/>
    <property type="match status" value="1"/>
</dbReference>
<evidence type="ECO:0000256" key="1">
    <source>
        <dbReference type="ARBA" id="ARBA00004633"/>
    </source>
</evidence>
<sequence length="239" mass="27358">MNVNYPMIANYNENNLGQFAESLSHEIPLFDHSTDSRKREKIETLAEVYSLIIVLDQVEKAYLKDSISSEDYTMTVNKLLAQYKTYLANEEIADEYQDLQTFKEKYNISASNAITRLERGIPVTVEHAIQSNRGPTAVAGTEKKYSGKAVAEATGNFITVMDALKLNYKAKDQLHPLMSELLLSINRVSSQDFECRSKLVEWIVKINKMKIKETLTEEEARELLFDLESAYKSFYTLLE</sequence>
<keyword evidence="3 5" id="KW-0967">Endosome</keyword>
<dbReference type="PIRSF" id="PIRSF017535">
    <property type="entry name" value="VPS28"/>
    <property type="match status" value="1"/>
</dbReference>
<dbReference type="PROSITE" id="PS51310">
    <property type="entry name" value="VPS28_C"/>
    <property type="match status" value="1"/>
</dbReference>
<dbReference type="InterPro" id="IPR037206">
    <property type="entry name" value="VPS28_C_sf"/>
</dbReference>
<dbReference type="Gene3D" id="1.20.120.1130">
    <property type="match status" value="1"/>
</dbReference>
<dbReference type="Pfam" id="PF03997">
    <property type="entry name" value="VPS28"/>
    <property type="match status" value="1"/>
</dbReference>
<keyword evidence="10" id="KW-1185">Reference proteome</keyword>
<dbReference type="PANTHER" id="PTHR12937:SF0">
    <property type="entry name" value="VACUOLAR PROTEIN SORTING-ASSOCIATED PROTEIN 28 HOMOLOG"/>
    <property type="match status" value="1"/>
</dbReference>
<keyword evidence="2 5" id="KW-0813">Transport</keyword>
<name>A0A1G4MIE0_LACFM</name>
<dbReference type="Proteomes" id="UP000190831">
    <property type="component" value="Chromosome G"/>
</dbReference>
<proteinExistence type="inferred from homology"/>
<dbReference type="GO" id="GO:0031902">
    <property type="term" value="C:late endosome membrane"/>
    <property type="evidence" value="ECO:0007669"/>
    <property type="project" value="UniProtKB-SubCell"/>
</dbReference>
<comment type="similarity">
    <text evidence="5 6">Belongs to the VPS28 family.</text>
</comment>
<feature type="domain" description="VPS28 N-terminal" evidence="8">
    <location>
        <begin position="16"/>
        <end position="127"/>
    </location>
</feature>
<dbReference type="FunFam" id="1.20.120.1130:FF:000001">
    <property type="entry name" value="Vacuolar protein sorting-associated protein 28 homolog"/>
    <property type="match status" value="1"/>
</dbReference>
<evidence type="ECO:0000256" key="5">
    <source>
        <dbReference type="PIRNR" id="PIRNR017535"/>
    </source>
</evidence>
<evidence type="ECO:0000256" key="6">
    <source>
        <dbReference type="PROSITE-ProRule" id="PRU00642"/>
    </source>
</evidence>
<dbReference type="FunFam" id="1.20.1440.200:FF:000003">
    <property type="entry name" value="Vacuolar protein sorting-associated protein 28"/>
    <property type="match status" value="1"/>
</dbReference>
<accession>A0A1G4MIE0</accession>